<dbReference type="AlphaFoldDB" id="A0A1J5QH77"/>
<sequence>MSRRQPLRNVINVAMVAWIWRALGALALFACMSVGAQAQQIFPIGSLQGDAQFGAYPQVTINCRSYTLGPGVRVLDQQQRIVLTAQLSGLKAQVVFQRDAAGNVFRLWLIGAAQARQLAVPQAPTGCGLFGGD</sequence>
<comment type="caution">
    <text evidence="1">The sequence shown here is derived from an EMBL/GenBank/DDBJ whole genome shotgun (WGS) entry which is preliminary data.</text>
</comment>
<evidence type="ECO:0000313" key="1">
    <source>
        <dbReference type="EMBL" id="OIQ79356.1"/>
    </source>
</evidence>
<gene>
    <name evidence="1" type="ORF">GALL_389130</name>
</gene>
<name>A0A1J5QH77_9ZZZZ</name>
<proteinExistence type="predicted"/>
<organism evidence="1">
    <name type="scientific">mine drainage metagenome</name>
    <dbReference type="NCBI Taxonomy" id="410659"/>
    <lineage>
        <taxon>unclassified sequences</taxon>
        <taxon>metagenomes</taxon>
        <taxon>ecological metagenomes</taxon>
    </lineage>
</organism>
<accession>A0A1J5QH77</accession>
<protein>
    <submittedName>
        <fullName evidence="1">Uncharacterized protein</fullName>
    </submittedName>
</protein>
<dbReference type="EMBL" id="MLJW01001229">
    <property type="protein sequence ID" value="OIQ79356.1"/>
    <property type="molecule type" value="Genomic_DNA"/>
</dbReference>
<reference evidence="1" key="1">
    <citation type="submission" date="2016-10" db="EMBL/GenBank/DDBJ databases">
        <title>Sequence of Gallionella enrichment culture.</title>
        <authorList>
            <person name="Poehlein A."/>
            <person name="Muehling M."/>
            <person name="Daniel R."/>
        </authorList>
    </citation>
    <scope>NUCLEOTIDE SEQUENCE</scope>
</reference>